<dbReference type="GO" id="GO:0003779">
    <property type="term" value="F:actin binding"/>
    <property type="evidence" value="ECO:0007669"/>
    <property type="project" value="InterPro"/>
</dbReference>
<evidence type="ECO:0000256" key="2">
    <source>
        <dbReference type="ARBA" id="ARBA00006149"/>
    </source>
</evidence>
<dbReference type="Gene3D" id="1.10.472.80">
    <property type="entry name" value="Ypt/Rab-GAP domain of gyp1p, domain 3"/>
    <property type="match status" value="1"/>
</dbReference>
<feature type="compositionally biased region" description="Low complexity" evidence="11">
    <location>
        <begin position="674"/>
        <end position="683"/>
    </location>
</feature>
<keyword evidence="4" id="KW-0489">Methyltransferase</keyword>
<feature type="compositionally biased region" description="Basic and acidic residues" evidence="11">
    <location>
        <begin position="161"/>
        <end position="170"/>
    </location>
</feature>
<evidence type="ECO:0000256" key="8">
    <source>
        <dbReference type="ARBA" id="ARBA00054756"/>
    </source>
</evidence>
<dbReference type="SUPFAM" id="SSF101278">
    <property type="entry name" value="N-terminal domain of adenylylcyclase associated protein, CAP"/>
    <property type="match status" value="1"/>
</dbReference>
<dbReference type="PROSITE" id="PS01088">
    <property type="entry name" value="CAP_1"/>
    <property type="match status" value="1"/>
</dbReference>
<sequence length="1682" mass="180023">MAGDREDERALNLAFQTLLDGTREATEQRVELTALRKLCSRGIPSQPAFVRPLAYSLLLGILPPEKRAWKRTRRVQREKYYNLVRTVMEELEAAPSPTDPPAPVDALILRIAQDLERQAPDILPLRKHTLPSRSSPLAPMRGGAASLVDEDDESTSEDEEGVRNEDVNRRSRERRKKPRPPPVVSRRALFVRLSGITAAKDCASFKDEQKETTGNPESLLSPKIVLSPDAAYFPGQDRSTTPSLSLTIPGDTGSSQPPSPITLLSPQAVRKSSHTSDPDQGDTHVEAITRLLFVFARSNPGWAYTPSFVDIVLPLYLIYGELIERNTSDPVQGSHAEEETYWALTAIMGELGDVVSSGADGNINLAMQRLGRRMRWADEPLWQVLCSRNLDPAQPLYTYQWLTGLLTHDRASLLNTWDYLFSQPPTTPEMRPKLDTLIDLCVAIICMLKQRIYYPPAPSPRKRNTMWNEPENIVAPSVIDEEDPEVSFVRLLQLFRSYKLSELGGTPHLLFTAFELHQERLTAIMDGTDPDSAGWAEERDQATAKINWATAKLRAAAQGAWTSYSQYSSQISQSSTAASLVRASANAKAASQAAMSNAPAGPNWKGLSAAAGAAAGRWLKRAPRDDESIDGEEFEHFSSLPSTPGNPRSPTHGRISPEKRSSLSGQAVRKRSDSVTSNSTMSISSLHDKLSGLALTIGATKEKPEAQEKDAHLTAGPRPLLLSSAARRASNSGGQSGGRSPVPRSGASSPLPGYRALPSGGATPNNRSSEPLPGLSTPSHSGHGGLYRIGSRNRKPSSPTKSYSDGYRNSVTSFGSGDSDRTRDSIASTPHDSLTSTPYESDASRGSSGGWHSAIGSTPKAVQGRLETGKPPFSAHALSMVTSAPPPEPEPEPESVEPINIPTPAIGHLTEDDYEHVYEPAEDSFILLDALEQDARAIRAANPALCVEIGSGSGIASTFVASMLGASNTFVISTDINKFAADATLRTGAANDVPLNPVLCNLLDPLAQRLAGQIELFIFNPPYVETDEAEMTATQAGRDIGGAWAGGNFGMAVTNLVLERLPTFLAPGGRFYLVTIAQNKPDEINARMRAAGLECKTIIKRRAGRELLSVLRMVRPATTSSAASHSAKVLTPVSQNIVSVHKDKGDDEYGDLLDAYAMAQVPPPTGLLQLSTVLKRLEAVTSRLEDVAMSQSVGSLRSPTGAAYDPLVGTVPGSVGMSPSPSRGGAAPTPPPPPPPPPKEEEVAPPVKAYADEVGEAVKEFEALGKKVGGIVEQVSALVPPLVDAQYAFLKMASGHCKPPTAAEGQGLLKPQAGAISAIMEAKDKLGRTKDGREWGSALSVISEGAAAFGWVQVEPAPAPFVGEMKNSAQFWIDRVNKQFKDTNPDAVAWARSFGSVIDALQKYVKKWQTTGVVWNPKGPEAPATVPSASTAGAPSPTPPPPSGGASTPKSSGGGHSALLADLNRGQGITSSLRKVDESQQTHKNPGLRTTSVETDNTSPKRPGPPPTKPKPALFSKTPPKKPARTELEGGSKWIVENHEDNKDIVIQDTALSQTVHIFGCKNSVVRVVGKVNAVTMVNCKKTSLVVDSLVSSLSITSSPSFEVQITGLVPTIQVDSTDSGQVYLSKACAETVEIITSKTSALNISIPTSDDGDYAERPVPEQMKSRVVDGRLVTEIVEHAG</sequence>
<dbReference type="GO" id="GO:0008179">
    <property type="term" value="F:adenylate cyclase binding"/>
    <property type="evidence" value="ECO:0007669"/>
    <property type="project" value="TreeGrafter"/>
</dbReference>
<dbReference type="InterPro" id="IPR036223">
    <property type="entry name" value="CAP_C_sf"/>
</dbReference>
<evidence type="ECO:0000259" key="12">
    <source>
        <dbReference type="PROSITE" id="PS50086"/>
    </source>
</evidence>
<dbReference type="GO" id="GO:0008168">
    <property type="term" value="F:methyltransferase activity"/>
    <property type="evidence" value="ECO:0007669"/>
    <property type="project" value="UniProtKB-KW"/>
</dbReference>
<feature type="domain" description="C-CAP/cofactor C-like" evidence="13">
    <location>
        <begin position="1519"/>
        <end position="1660"/>
    </location>
</feature>
<evidence type="ECO:0000256" key="11">
    <source>
        <dbReference type="SAM" id="MobiDB-lite"/>
    </source>
</evidence>
<reference evidence="14" key="1">
    <citation type="journal article" date="2023" name="BMC Genomics">
        <title>Chromosome-level genome assemblies of Cutaneotrichosporon spp. (Trichosporonales, Basidiomycota) reveal imbalanced evolution between nucleotide sequences and chromosome synteny.</title>
        <authorList>
            <person name="Kobayashi Y."/>
            <person name="Kayamori A."/>
            <person name="Aoki K."/>
            <person name="Shiwa Y."/>
            <person name="Matsutani M."/>
            <person name="Fujita N."/>
            <person name="Sugita T."/>
            <person name="Iwasaki W."/>
            <person name="Tanaka N."/>
            <person name="Takashima M."/>
        </authorList>
    </citation>
    <scope>NUCLEOTIDE SEQUENCE</scope>
    <source>
        <strain evidence="14">HIS016</strain>
    </source>
</reference>
<dbReference type="InterPro" id="IPR001837">
    <property type="entry name" value="Adenylate_cyclase-assoc_CAP"/>
</dbReference>
<keyword evidence="7" id="KW-0539">Nucleus</keyword>
<evidence type="ECO:0000256" key="10">
    <source>
        <dbReference type="RuleBase" id="RU000647"/>
    </source>
</evidence>
<dbReference type="InterPro" id="IPR028417">
    <property type="entry name" value="CAP_CS_C"/>
</dbReference>
<dbReference type="Gene3D" id="2.160.20.70">
    <property type="match status" value="1"/>
</dbReference>
<keyword evidence="6" id="KW-0949">S-adenosyl-L-methionine</keyword>
<feature type="region of interest" description="Disordered" evidence="11">
    <location>
        <begin position="1192"/>
        <end position="1244"/>
    </location>
</feature>
<dbReference type="GO" id="GO:0005634">
    <property type="term" value="C:nucleus"/>
    <property type="evidence" value="ECO:0007669"/>
    <property type="project" value="UniProtKB-SubCell"/>
</dbReference>
<dbReference type="GO" id="GO:0007015">
    <property type="term" value="P:actin filament organization"/>
    <property type="evidence" value="ECO:0007669"/>
    <property type="project" value="TreeGrafter"/>
</dbReference>
<dbReference type="InterPro" id="IPR013992">
    <property type="entry name" value="Adenylate_cyclase-assoc_CAP_N"/>
</dbReference>
<evidence type="ECO:0000259" key="13">
    <source>
        <dbReference type="PROSITE" id="PS51329"/>
    </source>
</evidence>
<evidence type="ECO:0000313" key="14">
    <source>
        <dbReference type="EMBL" id="GMK56980.1"/>
    </source>
</evidence>
<dbReference type="PROSITE" id="PS51329">
    <property type="entry name" value="C_CAP_COFACTOR_C"/>
    <property type="match status" value="1"/>
</dbReference>
<evidence type="ECO:0000256" key="4">
    <source>
        <dbReference type="ARBA" id="ARBA00022603"/>
    </source>
</evidence>
<comment type="function">
    <text evidence="8">The N-terminal domain binds to adenylyl cyclase, thereby enabling adenylyl cyclase to be activated by upstream regulatory signals, such as Ras. The C-terminal domain is required for normal cellular morphology and growth control.</text>
</comment>
<dbReference type="SMART" id="SM00164">
    <property type="entry name" value="TBC"/>
    <property type="match status" value="1"/>
</dbReference>
<comment type="similarity">
    <text evidence="2">Belongs to the eukaryotic/archaeal PrmC-related family.</text>
</comment>
<accession>A0AAD3TV19</accession>
<feature type="region of interest" description="Disordered" evidence="11">
    <location>
        <begin position="122"/>
        <end position="186"/>
    </location>
</feature>
<dbReference type="InterPro" id="IPR018106">
    <property type="entry name" value="CAP_CS_N"/>
</dbReference>
<dbReference type="InterPro" id="IPR006599">
    <property type="entry name" value="CARP_motif"/>
</dbReference>
<dbReference type="EMBL" id="BTCM01000003">
    <property type="protein sequence ID" value="GMK56980.1"/>
    <property type="molecule type" value="Genomic_DNA"/>
</dbReference>
<evidence type="ECO:0000313" key="15">
    <source>
        <dbReference type="Proteomes" id="UP001222932"/>
    </source>
</evidence>
<dbReference type="GO" id="GO:0019933">
    <property type="term" value="P:cAMP-mediated signaling"/>
    <property type="evidence" value="ECO:0007669"/>
    <property type="project" value="TreeGrafter"/>
</dbReference>
<organism evidence="14 15">
    <name type="scientific">Cutaneotrichosporon spelunceum</name>
    <dbReference type="NCBI Taxonomy" id="1672016"/>
    <lineage>
        <taxon>Eukaryota</taxon>
        <taxon>Fungi</taxon>
        <taxon>Dikarya</taxon>
        <taxon>Basidiomycota</taxon>
        <taxon>Agaricomycotina</taxon>
        <taxon>Tremellomycetes</taxon>
        <taxon>Trichosporonales</taxon>
        <taxon>Trichosporonaceae</taxon>
        <taxon>Cutaneotrichosporon</taxon>
    </lineage>
</organism>
<dbReference type="InterPro" id="IPR000195">
    <property type="entry name" value="Rab-GAP-TBC_dom"/>
</dbReference>
<gene>
    <name evidence="14" type="primary">MTQ2</name>
    <name evidence="14" type="ORF">CspeluHIS016_0308200</name>
</gene>
<comment type="subcellular location">
    <subcellularLocation>
        <location evidence="1">Nucleus</location>
    </subcellularLocation>
</comment>
<dbReference type="InterPro" id="IPR013912">
    <property type="entry name" value="Adenylate_cyclase-assoc_CAP_C"/>
</dbReference>
<feature type="compositionally biased region" description="Low complexity" evidence="11">
    <location>
        <begin position="727"/>
        <end position="741"/>
    </location>
</feature>
<dbReference type="PROSITE" id="PS01089">
    <property type="entry name" value="CAP_2"/>
    <property type="match status" value="1"/>
</dbReference>
<feature type="compositionally biased region" description="Polar residues" evidence="11">
    <location>
        <begin position="237"/>
        <end position="256"/>
    </location>
</feature>
<dbReference type="InterPro" id="IPR053950">
    <property type="entry name" value="CAP_N"/>
</dbReference>
<keyword evidence="5" id="KW-0808">Transferase</keyword>
<dbReference type="PANTHER" id="PTHR10652:SF0">
    <property type="entry name" value="ADENYLYL CYCLASE-ASSOCIATED PROTEIN"/>
    <property type="match status" value="1"/>
</dbReference>
<evidence type="ECO:0000256" key="7">
    <source>
        <dbReference type="ARBA" id="ARBA00023242"/>
    </source>
</evidence>
<dbReference type="Pfam" id="PF08603">
    <property type="entry name" value="CAP_C"/>
    <property type="match status" value="1"/>
</dbReference>
<feature type="compositionally biased region" description="Pro residues" evidence="11">
    <location>
        <begin position="1228"/>
        <end position="1237"/>
    </location>
</feature>
<feature type="compositionally biased region" description="Polar residues" evidence="11">
    <location>
        <begin position="825"/>
        <end position="839"/>
    </location>
</feature>
<name>A0AAD3TV19_9TREE</name>
<feature type="region of interest" description="Disordered" evidence="11">
    <location>
        <begin position="1473"/>
        <end position="1532"/>
    </location>
</feature>
<dbReference type="SUPFAM" id="SSF53335">
    <property type="entry name" value="S-adenosyl-L-methionine-dependent methyltransferases"/>
    <property type="match status" value="1"/>
</dbReference>
<feature type="compositionally biased region" description="Low complexity" evidence="11">
    <location>
        <begin position="1422"/>
        <end position="1435"/>
    </location>
</feature>
<comment type="caution">
    <text evidence="14">The sequence shown here is derived from an EMBL/GenBank/DDBJ whole genome shotgun (WGS) entry which is preliminary data.</text>
</comment>
<dbReference type="FunFam" id="3.40.50.150:FF:000077">
    <property type="entry name" value="HemK methyltransferase family member 2"/>
    <property type="match status" value="1"/>
</dbReference>
<dbReference type="Gene3D" id="3.40.50.150">
    <property type="entry name" value="Vaccinia Virus protein VP39"/>
    <property type="match status" value="1"/>
</dbReference>
<dbReference type="SMART" id="SM00673">
    <property type="entry name" value="CARP"/>
    <property type="match status" value="2"/>
</dbReference>
<feature type="compositionally biased region" description="Polar residues" evidence="11">
    <location>
        <begin position="639"/>
        <end position="649"/>
    </location>
</feature>
<feature type="region of interest" description="Disordered" evidence="11">
    <location>
        <begin position="727"/>
        <end position="897"/>
    </location>
</feature>
<feature type="compositionally biased region" description="Acidic residues" evidence="11">
    <location>
        <begin position="148"/>
        <end position="160"/>
    </location>
</feature>
<protein>
    <recommendedName>
        <fullName evidence="9 10">Adenylyl cyclase-associated protein</fullName>
    </recommendedName>
</protein>
<feature type="compositionally biased region" description="Low complexity" evidence="11">
    <location>
        <begin position="1208"/>
        <end position="1227"/>
    </location>
</feature>
<dbReference type="InterPro" id="IPR036222">
    <property type="entry name" value="CAP_N_sf"/>
</dbReference>
<feature type="domain" description="Rab-GAP TBC" evidence="12">
    <location>
        <begin position="45"/>
        <end position="424"/>
    </location>
</feature>
<reference evidence="14" key="2">
    <citation type="submission" date="2023-06" db="EMBL/GenBank/DDBJ databases">
        <authorList>
            <person name="Kobayashi Y."/>
            <person name="Kayamori A."/>
            <person name="Aoki K."/>
            <person name="Shiwa Y."/>
            <person name="Fujita N."/>
            <person name="Sugita T."/>
            <person name="Iwasaki W."/>
            <person name="Tanaka N."/>
            <person name="Takashima M."/>
        </authorList>
    </citation>
    <scope>NUCLEOTIDE SEQUENCE</scope>
    <source>
        <strain evidence="14">HIS016</strain>
    </source>
</reference>
<dbReference type="InterPro" id="IPR029063">
    <property type="entry name" value="SAM-dependent_MTases_sf"/>
</dbReference>
<feature type="compositionally biased region" description="Polar residues" evidence="11">
    <location>
        <begin position="796"/>
        <end position="816"/>
    </location>
</feature>
<feature type="region of interest" description="Disordered" evidence="11">
    <location>
        <begin position="230"/>
        <end position="282"/>
    </location>
</feature>
<evidence type="ECO:0000256" key="1">
    <source>
        <dbReference type="ARBA" id="ARBA00004123"/>
    </source>
</evidence>
<evidence type="ECO:0000256" key="6">
    <source>
        <dbReference type="ARBA" id="ARBA00022691"/>
    </source>
</evidence>
<feature type="region of interest" description="Disordered" evidence="11">
    <location>
        <begin position="634"/>
        <end position="683"/>
    </location>
</feature>
<dbReference type="InterPro" id="IPR035969">
    <property type="entry name" value="Rab-GAP_TBC_sf"/>
</dbReference>
<comment type="similarity">
    <text evidence="3 10">Belongs to the CAP family.</text>
</comment>
<dbReference type="GO" id="GO:0005737">
    <property type="term" value="C:cytoplasm"/>
    <property type="evidence" value="ECO:0007669"/>
    <property type="project" value="TreeGrafter"/>
</dbReference>
<dbReference type="InterPro" id="IPR016098">
    <property type="entry name" value="CAP/MinC_C"/>
</dbReference>
<dbReference type="SUPFAM" id="SSF69340">
    <property type="entry name" value="C-terminal domain of adenylylcyclase associated protein"/>
    <property type="match status" value="1"/>
</dbReference>
<dbReference type="SUPFAM" id="SSF47923">
    <property type="entry name" value="Ypt/Rab-GAP domain of gyp1p"/>
    <property type="match status" value="2"/>
</dbReference>
<dbReference type="PANTHER" id="PTHR10652">
    <property type="entry name" value="ADENYLYL CYCLASE-ASSOCIATED PROTEIN"/>
    <property type="match status" value="1"/>
</dbReference>
<dbReference type="PROSITE" id="PS50086">
    <property type="entry name" value="TBC_RABGAP"/>
    <property type="match status" value="1"/>
</dbReference>
<dbReference type="FunFam" id="1.25.40.330:FF:000001">
    <property type="entry name" value="Adenylyl cyclase-associated protein"/>
    <property type="match status" value="1"/>
</dbReference>
<evidence type="ECO:0000256" key="3">
    <source>
        <dbReference type="ARBA" id="ARBA00007659"/>
    </source>
</evidence>
<evidence type="ECO:0000256" key="5">
    <source>
        <dbReference type="ARBA" id="ARBA00022679"/>
    </source>
</evidence>
<dbReference type="GO" id="GO:0032259">
    <property type="term" value="P:methylation"/>
    <property type="evidence" value="ECO:0007669"/>
    <property type="project" value="UniProtKB-KW"/>
</dbReference>
<keyword evidence="15" id="KW-1185">Reference proteome</keyword>
<proteinExistence type="inferred from homology"/>
<feature type="region of interest" description="Disordered" evidence="11">
    <location>
        <begin position="1416"/>
        <end position="1460"/>
    </location>
</feature>
<dbReference type="InterPro" id="IPR017901">
    <property type="entry name" value="C-CAP_CF_C-like"/>
</dbReference>
<dbReference type="Pfam" id="PF21938">
    <property type="entry name" value="CAP_N"/>
    <property type="match status" value="1"/>
</dbReference>
<dbReference type="Proteomes" id="UP001222932">
    <property type="component" value="Unassembled WGS sequence"/>
</dbReference>
<feature type="compositionally biased region" description="Polar residues" evidence="11">
    <location>
        <begin position="1482"/>
        <end position="1498"/>
    </location>
</feature>
<evidence type="ECO:0000256" key="9">
    <source>
        <dbReference type="ARBA" id="ARBA00072052"/>
    </source>
</evidence>
<dbReference type="Pfam" id="PF00566">
    <property type="entry name" value="RabGAP-TBC"/>
    <property type="match status" value="1"/>
</dbReference>
<dbReference type="Gene3D" id="1.25.40.330">
    <property type="entry name" value="Adenylate cyclase-associated CAP, N-terminal domain"/>
    <property type="match status" value="1"/>
</dbReference>
<dbReference type="Pfam" id="PF01213">
    <property type="entry name" value="CAP_N-CM"/>
    <property type="match status" value="1"/>
</dbReference>